<dbReference type="Pfam" id="PF12229">
    <property type="entry name" value="PG_binding_4"/>
    <property type="match status" value="1"/>
</dbReference>
<dbReference type="PANTHER" id="PTHR35788:SF1">
    <property type="entry name" value="EXPORTED PROTEIN"/>
    <property type="match status" value="1"/>
</dbReference>
<protein>
    <submittedName>
        <fullName evidence="4">VanW family protein</fullName>
    </submittedName>
</protein>
<accession>A0A934QQE6</accession>
<dbReference type="RefSeq" id="WP_200317279.1">
    <property type="nucleotide sequence ID" value="NZ_JAENJH010000002.1"/>
</dbReference>
<reference evidence="4" key="1">
    <citation type="submission" date="2020-12" db="EMBL/GenBank/DDBJ databases">
        <title>Prauserella sp. ASG 168, a novel actinomycete isolated from cave rock.</title>
        <authorList>
            <person name="Suriyachadkun C."/>
        </authorList>
    </citation>
    <scope>NUCLEOTIDE SEQUENCE</scope>
    <source>
        <strain evidence="4">ASG 168</strain>
    </source>
</reference>
<sequence length="624" mass="66536">MREEHDWPDWDTDPVPKAVPQAFSAYPRAADDDELLDELFEPEPRQVQPTTGKRVRRGVGRAFVMAGLAAVAFVVLYAADLFFSVGEVPRGVTVSGVEVGGLNPSAAEDTLRRELEPRLTEPISVRAGDVNTTLEPTDAGLSLDWRSTVEQAGSQPLNPLTRIASFFTSREVGVVSRADDQQLRKALQTLAEERIDHRVVEGGIGFHSVEDDGSAVRPFAIRPKDGQRLSDVDGAMTLVKRGWLNHATVDLPVAVTSPVATLAGVRAALRQAEPLVSGPVTLQGEGRTAVLTPRDIGAALRFAPVGGGGLELTLDRGRLQASVRPQLAGTERQPKDAALRLVDNGPSIEPAEQGRRINWERTFQPFLDVAGRQDARDLGVAYDLREPEVTTEAVADLGIKEVIGEFSTGGASEAAAPNLATMAAAVNGAIVRPGETFSLDARTGPRTGSRGYTVAPANEDGTGADVLGGGVSQFTSTLYNAAYLAGLTDAGHTPHEHYDERYPLARDAISLRSDGSGVDLAFTNNLRKAVAISASSGGSGVTVKIWGTRQYRVEVSEGSRTGLEPPDVRREEGPDCTPSRGEFGFTVSATRVRYEVDGGREAGRETQQVRYAPKPVVLCAPGRG</sequence>
<dbReference type="EMBL" id="JAENJH010000002">
    <property type="protein sequence ID" value="MBK1784700.1"/>
    <property type="molecule type" value="Genomic_DNA"/>
</dbReference>
<proteinExistence type="predicted"/>
<keyword evidence="2" id="KW-0472">Membrane</keyword>
<dbReference type="InterPro" id="IPR007391">
    <property type="entry name" value="Vancomycin_resist_VanW"/>
</dbReference>
<dbReference type="Pfam" id="PF04294">
    <property type="entry name" value="VanW"/>
    <property type="match status" value="1"/>
</dbReference>
<feature type="transmembrane region" description="Helical" evidence="2">
    <location>
        <begin position="62"/>
        <end position="83"/>
    </location>
</feature>
<evidence type="ECO:0000256" key="2">
    <source>
        <dbReference type="SAM" id="Phobius"/>
    </source>
</evidence>
<keyword evidence="5" id="KW-1185">Reference proteome</keyword>
<keyword evidence="2" id="KW-0812">Transmembrane</keyword>
<evidence type="ECO:0000313" key="5">
    <source>
        <dbReference type="Proteomes" id="UP000635245"/>
    </source>
</evidence>
<evidence type="ECO:0000259" key="3">
    <source>
        <dbReference type="Pfam" id="PF12229"/>
    </source>
</evidence>
<keyword evidence="2" id="KW-1133">Transmembrane helix</keyword>
<evidence type="ECO:0000313" key="4">
    <source>
        <dbReference type="EMBL" id="MBK1784700.1"/>
    </source>
</evidence>
<dbReference type="InterPro" id="IPR022029">
    <property type="entry name" value="YoaR-like_PG-bd"/>
</dbReference>
<organism evidence="4 5">
    <name type="scientific">Prauserella cavernicola</name>
    <dbReference type="NCBI Taxonomy" id="2800127"/>
    <lineage>
        <taxon>Bacteria</taxon>
        <taxon>Bacillati</taxon>
        <taxon>Actinomycetota</taxon>
        <taxon>Actinomycetes</taxon>
        <taxon>Pseudonocardiales</taxon>
        <taxon>Pseudonocardiaceae</taxon>
        <taxon>Prauserella</taxon>
    </lineage>
</organism>
<comment type="caution">
    <text evidence="4">The sequence shown here is derived from an EMBL/GenBank/DDBJ whole genome shotgun (WGS) entry which is preliminary data.</text>
</comment>
<dbReference type="Proteomes" id="UP000635245">
    <property type="component" value="Unassembled WGS sequence"/>
</dbReference>
<name>A0A934QQE6_9PSEU</name>
<feature type="region of interest" description="Disordered" evidence="1">
    <location>
        <begin position="557"/>
        <end position="582"/>
    </location>
</feature>
<dbReference type="AlphaFoldDB" id="A0A934QQE6"/>
<evidence type="ECO:0000256" key="1">
    <source>
        <dbReference type="SAM" id="MobiDB-lite"/>
    </source>
</evidence>
<feature type="domain" description="YoaR-like putative peptidoglycan binding" evidence="3">
    <location>
        <begin position="310"/>
        <end position="371"/>
    </location>
</feature>
<dbReference type="InterPro" id="IPR052913">
    <property type="entry name" value="Glycopeptide_resist_protein"/>
</dbReference>
<gene>
    <name evidence="4" type="ORF">JHE00_10210</name>
</gene>
<dbReference type="PANTHER" id="PTHR35788">
    <property type="entry name" value="EXPORTED PROTEIN-RELATED"/>
    <property type="match status" value="1"/>
</dbReference>